<keyword evidence="4" id="KW-0732">Signal</keyword>
<keyword evidence="3" id="KW-0813">Transport</keyword>
<dbReference type="RefSeq" id="WP_188969573.1">
    <property type="nucleotide sequence ID" value="NZ_BMKW01000009.1"/>
</dbReference>
<dbReference type="Pfam" id="PF00496">
    <property type="entry name" value="SBP_bac_5"/>
    <property type="match status" value="1"/>
</dbReference>
<dbReference type="CDD" id="cd08512">
    <property type="entry name" value="PBP2_NikA_DppA_OppA_like_7"/>
    <property type="match status" value="1"/>
</dbReference>
<comment type="subcellular location">
    <subcellularLocation>
        <location evidence="1">Periplasm</location>
    </subcellularLocation>
</comment>
<evidence type="ECO:0000256" key="2">
    <source>
        <dbReference type="ARBA" id="ARBA00005695"/>
    </source>
</evidence>
<dbReference type="InterPro" id="IPR030678">
    <property type="entry name" value="Peptide/Ni-bd"/>
</dbReference>
<evidence type="ECO:0000256" key="1">
    <source>
        <dbReference type="ARBA" id="ARBA00004418"/>
    </source>
</evidence>
<reference evidence="6" key="2">
    <citation type="submission" date="2020-09" db="EMBL/GenBank/DDBJ databases">
        <authorList>
            <person name="Sun Q."/>
            <person name="Zhou Y."/>
        </authorList>
    </citation>
    <scope>NUCLEOTIDE SEQUENCE</scope>
    <source>
        <strain evidence="6">CGMCC 1.3617</strain>
    </source>
</reference>
<evidence type="ECO:0000256" key="4">
    <source>
        <dbReference type="ARBA" id="ARBA00022729"/>
    </source>
</evidence>
<name>A0A917KTK9_9PROT</name>
<dbReference type="InterPro" id="IPR006311">
    <property type="entry name" value="TAT_signal"/>
</dbReference>
<dbReference type="GO" id="GO:1904680">
    <property type="term" value="F:peptide transmembrane transporter activity"/>
    <property type="evidence" value="ECO:0007669"/>
    <property type="project" value="TreeGrafter"/>
</dbReference>
<dbReference type="SUPFAM" id="SSF53850">
    <property type="entry name" value="Periplasmic binding protein-like II"/>
    <property type="match status" value="1"/>
</dbReference>
<dbReference type="AlphaFoldDB" id="A0A917KTK9"/>
<dbReference type="EMBL" id="BMKW01000009">
    <property type="protein sequence ID" value="GGJ27168.1"/>
    <property type="molecule type" value="Genomic_DNA"/>
</dbReference>
<evidence type="ECO:0000259" key="5">
    <source>
        <dbReference type="Pfam" id="PF00496"/>
    </source>
</evidence>
<reference evidence="6" key="1">
    <citation type="journal article" date="2014" name="Int. J. Syst. Evol. Microbiol.">
        <title>Complete genome sequence of Corynebacterium casei LMG S-19264T (=DSM 44701T), isolated from a smear-ripened cheese.</title>
        <authorList>
            <consortium name="US DOE Joint Genome Institute (JGI-PGF)"/>
            <person name="Walter F."/>
            <person name="Albersmeier A."/>
            <person name="Kalinowski J."/>
            <person name="Ruckert C."/>
        </authorList>
    </citation>
    <scope>NUCLEOTIDE SEQUENCE</scope>
    <source>
        <strain evidence="6">CGMCC 1.3617</strain>
    </source>
</reference>
<dbReference type="Gene3D" id="3.90.76.10">
    <property type="entry name" value="Dipeptide-binding Protein, Domain 1"/>
    <property type="match status" value="1"/>
</dbReference>
<feature type="domain" description="Solute-binding protein family 5" evidence="5">
    <location>
        <begin position="79"/>
        <end position="439"/>
    </location>
</feature>
<comment type="caution">
    <text evidence="6">The sequence shown here is derived from an EMBL/GenBank/DDBJ whole genome shotgun (WGS) entry which is preliminary data.</text>
</comment>
<dbReference type="GO" id="GO:0030288">
    <property type="term" value="C:outer membrane-bounded periplasmic space"/>
    <property type="evidence" value="ECO:0007669"/>
    <property type="project" value="UniProtKB-ARBA"/>
</dbReference>
<dbReference type="InterPro" id="IPR000914">
    <property type="entry name" value="SBP_5_dom"/>
</dbReference>
<evidence type="ECO:0000313" key="7">
    <source>
        <dbReference type="Proteomes" id="UP000661507"/>
    </source>
</evidence>
<sequence length="530" mass="59416">MNDQLSRRGLLGGAALLAASAPGVSWAFERDGNRKVLVFSGNQAVPVLDPHIRYDWSTRMIQQGVYDALLKYEGDPPRIVPWLAERHEVSPNGLTYTFHLVGNAKFHNGDPVDAEAVRFSFERGLKLNAGIAWMLKDFLKPEKIVAVDPRTVTFTLERPFAPFISYVPWWYIVNPKQVMANQEGDDLGRKWMTENDAGSGPFKLRRFDANTLMHLENVPDYWKGWPMAEAARPSGIIYRIIREAAPRKAALQRREADIITNITPDDIEQLARVPGVAIENHKGSTTFGIKFNCQQGPTADINLRKAIAYAFDYDALLAITNGFAALMTSPFPASMAGHIDVPGIPRKDVDKARDFLKRSGTPNGGLELEYVHVQGLEEARRVGLVLLDSLRALDIKVNIVGQPWTTMTSRGSKPDTAPNMMSIYVTPVGTDPDTVAYQYHRASWGLYYGTAHYDNPEVSRWIDEARAETDNAKRMALYARIQTQIVADQPEIFGMVANRIWARRDYVNGFSFSPVRFTGEIDLYPLWVAG</sequence>
<dbReference type="PANTHER" id="PTHR30290">
    <property type="entry name" value="PERIPLASMIC BINDING COMPONENT OF ABC TRANSPORTER"/>
    <property type="match status" value="1"/>
</dbReference>
<gene>
    <name evidence="6" type="primary">dppAch2</name>
    <name evidence="6" type="ORF">GCM10011320_38130</name>
</gene>
<dbReference type="GO" id="GO:0015833">
    <property type="term" value="P:peptide transport"/>
    <property type="evidence" value="ECO:0007669"/>
    <property type="project" value="TreeGrafter"/>
</dbReference>
<comment type="similarity">
    <text evidence="2">Belongs to the bacterial solute-binding protein 5 family.</text>
</comment>
<organism evidence="6 7">
    <name type="scientific">Neoroseomonas lacus</name>
    <dbReference type="NCBI Taxonomy" id="287609"/>
    <lineage>
        <taxon>Bacteria</taxon>
        <taxon>Pseudomonadati</taxon>
        <taxon>Pseudomonadota</taxon>
        <taxon>Alphaproteobacteria</taxon>
        <taxon>Acetobacterales</taxon>
        <taxon>Acetobacteraceae</taxon>
        <taxon>Neoroseomonas</taxon>
    </lineage>
</organism>
<keyword evidence="7" id="KW-1185">Reference proteome</keyword>
<evidence type="ECO:0000313" key="6">
    <source>
        <dbReference type="EMBL" id="GGJ27168.1"/>
    </source>
</evidence>
<dbReference type="PANTHER" id="PTHR30290:SF9">
    <property type="entry name" value="OLIGOPEPTIDE-BINDING PROTEIN APPA"/>
    <property type="match status" value="1"/>
</dbReference>
<dbReference type="Gene3D" id="3.40.190.10">
    <property type="entry name" value="Periplasmic binding protein-like II"/>
    <property type="match status" value="1"/>
</dbReference>
<evidence type="ECO:0000256" key="3">
    <source>
        <dbReference type="ARBA" id="ARBA00022448"/>
    </source>
</evidence>
<accession>A0A917KTK9</accession>
<dbReference type="PROSITE" id="PS51318">
    <property type="entry name" value="TAT"/>
    <property type="match status" value="1"/>
</dbReference>
<dbReference type="Gene3D" id="3.10.105.10">
    <property type="entry name" value="Dipeptide-binding Protein, Domain 3"/>
    <property type="match status" value="1"/>
</dbReference>
<proteinExistence type="inferred from homology"/>
<protein>
    <submittedName>
        <fullName evidence="6">ABC transporter substrate-binding protein</fullName>
    </submittedName>
</protein>
<dbReference type="GO" id="GO:0043190">
    <property type="term" value="C:ATP-binding cassette (ABC) transporter complex"/>
    <property type="evidence" value="ECO:0007669"/>
    <property type="project" value="InterPro"/>
</dbReference>
<dbReference type="InterPro" id="IPR039424">
    <property type="entry name" value="SBP_5"/>
</dbReference>
<dbReference type="Proteomes" id="UP000661507">
    <property type="component" value="Unassembled WGS sequence"/>
</dbReference>
<dbReference type="PIRSF" id="PIRSF002741">
    <property type="entry name" value="MppA"/>
    <property type="match status" value="1"/>
</dbReference>